<dbReference type="EC" id="2.7.11.1" evidence="4"/>
<dbReference type="Gene3D" id="1.10.510.10">
    <property type="entry name" value="Transferase(Phosphotransferase) domain 1"/>
    <property type="match status" value="1"/>
</dbReference>
<evidence type="ECO:0000313" key="5">
    <source>
        <dbReference type="Proteomes" id="UP000254794"/>
    </source>
</evidence>
<dbReference type="SUPFAM" id="SSF56112">
    <property type="entry name" value="Protein kinase-like (PK-like)"/>
    <property type="match status" value="1"/>
</dbReference>
<keyword evidence="4" id="KW-0418">Kinase</keyword>
<dbReference type="GO" id="GO:0005524">
    <property type="term" value="F:ATP binding"/>
    <property type="evidence" value="ECO:0007669"/>
    <property type="project" value="UniProtKB-UniRule"/>
</dbReference>
<evidence type="ECO:0000256" key="2">
    <source>
        <dbReference type="SAM" id="MobiDB-lite"/>
    </source>
</evidence>
<evidence type="ECO:0000256" key="1">
    <source>
        <dbReference type="PROSITE-ProRule" id="PRU10141"/>
    </source>
</evidence>
<dbReference type="AlphaFoldDB" id="A0A378KB26"/>
<dbReference type="Proteomes" id="UP000254794">
    <property type="component" value="Unassembled WGS sequence"/>
</dbReference>
<evidence type="ECO:0000259" key="3">
    <source>
        <dbReference type="PROSITE" id="PS50011"/>
    </source>
</evidence>
<organism evidence="4 5">
    <name type="scientific">Legionella busanensis</name>
    <dbReference type="NCBI Taxonomy" id="190655"/>
    <lineage>
        <taxon>Bacteria</taxon>
        <taxon>Pseudomonadati</taxon>
        <taxon>Pseudomonadota</taxon>
        <taxon>Gammaproteobacteria</taxon>
        <taxon>Legionellales</taxon>
        <taxon>Legionellaceae</taxon>
        <taxon>Legionella</taxon>
    </lineage>
</organism>
<dbReference type="RefSeq" id="WP_115332772.1">
    <property type="nucleotide sequence ID" value="NZ_CAAAHP010000010.1"/>
</dbReference>
<name>A0A378KB26_9GAMM</name>
<feature type="domain" description="Protein kinase" evidence="3">
    <location>
        <begin position="62"/>
        <end position="339"/>
    </location>
</feature>
<protein>
    <submittedName>
        <fullName evidence="4">Serine/threonine-protein kinase A</fullName>
        <ecNumber evidence="4">2.7.11.1</ecNumber>
    </submittedName>
</protein>
<dbReference type="InterPro" id="IPR017441">
    <property type="entry name" value="Protein_kinase_ATP_BS"/>
</dbReference>
<dbReference type="Pfam" id="PF00069">
    <property type="entry name" value="Pkinase"/>
    <property type="match status" value="1"/>
</dbReference>
<dbReference type="SMART" id="SM00220">
    <property type="entry name" value="S_TKc"/>
    <property type="match status" value="1"/>
</dbReference>
<keyword evidence="1" id="KW-0067">ATP-binding</keyword>
<feature type="binding site" evidence="1">
    <location>
        <position position="90"/>
    </location>
    <ligand>
        <name>ATP</name>
        <dbReference type="ChEBI" id="CHEBI:30616"/>
    </ligand>
</feature>
<dbReference type="PROSITE" id="PS00107">
    <property type="entry name" value="PROTEIN_KINASE_ATP"/>
    <property type="match status" value="1"/>
</dbReference>
<accession>A0A378KB26</accession>
<keyword evidence="1" id="KW-0547">Nucleotide-binding</keyword>
<proteinExistence type="predicted"/>
<dbReference type="GO" id="GO:0005737">
    <property type="term" value="C:cytoplasm"/>
    <property type="evidence" value="ECO:0007669"/>
    <property type="project" value="TreeGrafter"/>
</dbReference>
<dbReference type="InterPro" id="IPR011009">
    <property type="entry name" value="Kinase-like_dom_sf"/>
</dbReference>
<evidence type="ECO:0000313" key="4">
    <source>
        <dbReference type="EMBL" id="STX81383.1"/>
    </source>
</evidence>
<dbReference type="PANTHER" id="PTHR44167">
    <property type="entry name" value="OVARIAN-SPECIFIC SERINE/THREONINE-PROTEIN KINASE LOK-RELATED"/>
    <property type="match status" value="1"/>
</dbReference>
<keyword evidence="4" id="KW-0808">Transferase</keyword>
<dbReference type="InterPro" id="IPR000719">
    <property type="entry name" value="Prot_kinase_dom"/>
</dbReference>
<dbReference type="PANTHER" id="PTHR44167:SF18">
    <property type="entry name" value="PROTEIN KINASE DOMAIN-CONTAINING PROTEIN"/>
    <property type="match status" value="1"/>
</dbReference>
<reference evidence="4 5" key="1">
    <citation type="submission" date="2018-06" db="EMBL/GenBank/DDBJ databases">
        <authorList>
            <consortium name="Pathogen Informatics"/>
            <person name="Doyle S."/>
        </authorList>
    </citation>
    <scope>NUCLEOTIDE SEQUENCE [LARGE SCALE GENOMIC DNA]</scope>
    <source>
        <strain evidence="4 5">NCTC13316</strain>
    </source>
</reference>
<gene>
    <name evidence="4" type="primary">spkA</name>
    <name evidence="4" type="ORF">NCTC13316_03252</name>
</gene>
<feature type="region of interest" description="Disordered" evidence="2">
    <location>
        <begin position="415"/>
        <end position="441"/>
    </location>
</feature>
<dbReference type="GO" id="GO:0004674">
    <property type="term" value="F:protein serine/threonine kinase activity"/>
    <property type="evidence" value="ECO:0007669"/>
    <property type="project" value="UniProtKB-EC"/>
</dbReference>
<keyword evidence="5" id="KW-1185">Reference proteome</keyword>
<dbReference type="Gene3D" id="3.30.200.20">
    <property type="entry name" value="Phosphorylase Kinase, domain 1"/>
    <property type="match status" value="1"/>
</dbReference>
<dbReference type="OrthoDB" id="4103069at2"/>
<dbReference type="EMBL" id="UGOD01000003">
    <property type="protein sequence ID" value="STX81383.1"/>
    <property type="molecule type" value="Genomic_DNA"/>
</dbReference>
<dbReference type="PROSITE" id="PS50011">
    <property type="entry name" value="PROTEIN_KINASE_DOM"/>
    <property type="match status" value="1"/>
</dbReference>
<sequence length="441" mass="50169">MLSLENVTPEEWEFAERYLKPASDGTKIKKTNWKRKYINPTTGVEVKLKHSFIKIEDNIYTMASGEYLGKGAFGKVKLVKNKDNKLFAIKISREINWDEAKISRDLGIEKARPIQIIGSFKNYHLMEYLGTSLSDFLSENNLNGSQRLDLALQCVVQVDNFHKGYSAISKRKRIHRDIKESNFVIKEGKITLIDFGIATNIKDSNEIFYGQYCGTPGYIAPEVEQYQTSVKSDIYSLGVVLEHVNKGNKNVAYLYTLMQSENPQLRPDLNLVKIFLLVELNNSDEVFYNELNLTAGQAKAVTVAMLCSKSVKLYEESLINNIKNNPLLCQVLTICYDYLKDKDLFSYHGKKATEKFVSNLLTNPALRTEEKIKAEIDNYLFGKGEYGTWYGGASSHKEGSRISYMQKGGLFALKGHDDKKQSSERSADELKEPYLDVKPDN</sequence>